<dbReference type="Proteomes" id="UP001168528">
    <property type="component" value="Unassembled WGS sequence"/>
</dbReference>
<sequence length="262" mass="30088">MKYYFCFLAVYLAFTIAGKAQYASHYTSARTYTPGSLAVSKFDILDAQAAKAKLFQRNYGVILGVQRGKSTFFEFGSEIHWRKVRLTNPRLIAATANVTYNIADNVLGYQAGFWTKRGRIALTLGANAGYYTDFDHGSFAVGPAVGFRLLGFHLTTGYNYLFNKGVAETTGEKRLADKVNNFHIGLRYYFPLDNKFSWNKKDTNSKDKEKSKKKKRKEKVKKKKQKAKEKQKKAKQREKEKKNNKKSEDTTRKPFDFLKKKN</sequence>
<accession>A0ABT8R605</accession>
<evidence type="ECO:0000313" key="4">
    <source>
        <dbReference type="Proteomes" id="UP001168528"/>
    </source>
</evidence>
<evidence type="ECO:0008006" key="5">
    <source>
        <dbReference type="Google" id="ProtNLM"/>
    </source>
</evidence>
<dbReference type="EMBL" id="JAUKPO010000007">
    <property type="protein sequence ID" value="MDO1447528.1"/>
    <property type="molecule type" value="Genomic_DNA"/>
</dbReference>
<keyword evidence="2" id="KW-0732">Signal</keyword>
<dbReference type="RefSeq" id="WP_302038332.1">
    <property type="nucleotide sequence ID" value="NZ_JAUKPO010000007.1"/>
</dbReference>
<feature type="chain" id="PRO_5046077201" description="Outer membrane beta-barrel protein" evidence="2">
    <location>
        <begin position="23"/>
        <end position="262"/>
    </location>
</feature>
<feature type="compositionally biased region" description="Basic and acidic residues" evidence="1">
    <location>
        <begin position="237"/>
        <end position="262"/>
    </location>
</feature>
<protein>
    <recommendedName>
        <fullName evidence="5">Outer membrane beta-barrel protein</fullName>
    </recommendedName>
</protein>
<keyword evidence="4" id="KW-1185">Reference proteome</keyword>
<evidence type="ECO:0000256" key="1">
    <source>
        <dbReference type="SAM" id="MobiDB-lite"/>
    </source>
</evidence>
<feature type="region of interest" description="Disordered" evidence="1">
    <location>
        <begin position="201"/>
        <end position="262"/>
    </location>
</feature>
<evidence type="ECO:0000313" key="3">
    <source>
        <dbReference type="EMBL" id="MDO1447528.1"/>
    </source>
</evidence>
<feature type="compositionally biased region" description="Basic residues" evidence="1">
    <location>
        <begin position="211"/>
        <end position="236"/>
    </location>
</feature>
<comment type="caution">
    <text evidence="3">The sequence shown here is derived from an EMBL/GenBank/DDBJ whole genome shotgun (WGS) entry which is preliminary data.</text>
</comment>
<reference evidence="3" key="1">
    <citation type="submission" date="2023-07" db="EMBL/GenBank/DDBJ databases">
        <title>The genome sequence of Rhodocytophaga aerolata KACC 12507.</title>
        <authorList>
            <person name="Zhang X."/>
        </authorList>
    </citation>
    <scope>NUCLEOTIDE SEQUENCE</scope>
    <source>
        <strain evidence="3">KACC 12507</strain>
    </source>
</reference>
<proteinExistence type="predicted"/>
<evidence type="ECO:0000256" key="2">
    <source>
        <dbReference type="SAM" id="SignalP"/>
    </source>
</evidence>
<feature type="signal peptide" evidence="2">
    <location>
        <begin position="1"/>
        <end position="22"/>
    </location>
</feature>
<feature type="compositionally biased region" description="Basic and acidic residues" evidence="1">
    <location>
        <begin position="201"/>
        <end position="210"/>
    </location>
</feature>
<gene>
    <name evidence="3" type="ORF">Q0590_14765</name>
</gene>
<organism evidence="3 4">
    <name type="scientific">Rhodocytophaga aerolata</name>
    <dbReference type="NCBI Taxonomy" id="455078"/>
    <lineage>
        <taxon>Bacteria</taxon>
        <taxon>Pseudomonadati</taxon>
        <taxon>Bacteroidota</taxon>
        <taxon>Cytophagia</taxon>
        <taxon>Cytophagales</taxon>
        <taxon>Rhodocytophagaceae</taxon>
        <taxon>Rhodocytophaga</taxon>
    </lineage>
</organism>
<name>A0ABT8R605_9BACT</name>